<evidence type="ECO:0000313" key="6">
    <source>
        <dbReference type="Proteomes" id="UP001142292"/>
    </source>
</evidence>
<reference evidence="5" key="2">
    <citation type="submission" date="2023-01" db="EMBL/GenBank/DDBJ databases">
        <authorList>
            <person name="Sun Q."/>
            <person name="Evtushenko L."/>
        </authorList>
    </citation>
    <scope>NUCLEOTIDE SEQUENCE</scope>
    <source>
        <strain evidence="5">VKM Ac-1246</strain>
    </source>
</reference>
<feature type="domain" description="CdaR GGDEF-like" evidence="4">
    <location>
        <begin position="175"/>
        <end position="283"/>
    </location>
</feature>
<proteinExistence type="inferred from homology"/>
<comment type="caution">
    <text evidence="5">The sequence shown here is derived from an EMBL/GenBank/DDBJ whole genome shotgun (WGS) entry which is preliminary data.</text>
</comment>
<dbReference type="Proteomes" id="UP001142292">
    <property type="component" value="Unassembled WGS sequence"/>
</dbReference>
<feature type="domain" description="PucR C-terminal helix-turn-helix" evidence="2">
    <location>
        <begin position="332"/>
        <end position="389"/>
    </location>
</feature>
<keyword evidence="6" id="KW-1185">Reference proteome</keyword>
<organism evidence="5 6">
    <name type="scientific">Nocardioides luteus</name>
    <dbReference type="NCBI Taxonomy" id="1844"/>
    <lineage>
        <taxon>Bacteria</taxon>
        <taxon>Bacillati</taxon>
        <taxon>Actinomycetota</taxon>
        <taxon>Actinomycetes</taxon>
        <taxon>Propionibacteriales</taxon>
        <taxon>Nocardioidaceae</taxon>
        <taxon>Nocardioides</taxon>
    </lineage>
</organism>
<dbReference type="RefSeq" id="WP_189119930.1">
    <property type="nucleotide sequence ID" value="NZ_BMRK01000016.1"/>
</dbReference>
<evidence type="ECO:0000259" key="3">
    <source>
        <dbReference type="Pfam" id="PF14361"/>
    </source>
</evidence>
<evidence type="ECO:0000256" key="1">
    <source>
        <dbReference type="ARBA" id="ARBA00006754"/>
    </source>
</evidence>
<dbReference type="Gene3D" id="1.10.10.2840">
    <property type="entry name" value="PucR C-terminal helix-turn-helix domain"/>
    <property type="match status" value="1"/>
</dbReference>
<name>A0ABQ5SSB3_9ACTN</name>
<reference evidence="5" key="1">
    <citation type="journal article" date="2014" name="Int. J. Syst. Evol. Microbiol.">
        <title>Complete genome of a new Firmicutes species belonging to the dominant human colonic microbiota ('Ruminococcus bicirculans') reveals two chromosomes and a selective capacity to utilize plant glucans.</title>
        <authorList>
            <consortium name="NISC Comparative Sequencing Program"/>
            <person name="Wegmann U."/>
            <person name="Louis P."/>
            <person name="Goesmann A."/>
            <person name="Henrissat B."/>
            <person name="Duncan S.H."/>
            <person name="Flint H.J."/>
        </authorList>
    </citation>
    <scope>NUCLEOTIDE SEQUENCE</scope>
    <source>
        <strain evidence="5">VKM Ac-1246</strain>
    </source>
</reference>
<dbReference type="PANTHER" id="PTHR33744">
    <property type="entry name" value="CARBOHYDRATE DIACID REGULATOR"/>
    <property type="match status" value="1"/>
</dbReference>
<sequence>MSAPIDLDDQTRQRLSRFRLERLDALADEAVEALMLCYPGYHREVPRDDLLHSCRTNVDQVLEAMESSPDEHSRSEPPLLDAARATGHRRAEQGLALDVVLRSFRVGGRILWENMHRELGPEIDAADLRELGTRLWVSIDESSAQVASAYHATERNMLRSHEQHRAALWDGMLTGRAEDAGFALEAARLLGIRADASHRVVVADPSGGDVAADLEASLAPARTSASFVRRATDVVGVVSGSTEELARAEDLLGGSRQRVGISPRVDTIREIGAAYRQATLALASLGGGPGVAGFDQHLPDALLLSMPDIADRLITLWGAPLLELPEWECSTLLDTLEAWAATEGSPQRAAEQLYCHRNTVINRLRRVSALLDRELTRPVPLELTLALRAIRLRTLHPRSSPSGVLAQTSAYSTAPH</sequence>
<evidence type="ECO:0000259" key="4">
    <source>
        <dbReference type="Pfam" id="PF17853"/>
    </source>
</evidence>
<dbReference type="InterPro" id="IPR051448">
    <property type="entry name" value="CdaR-like_regulators"/>
</dbReference>
<dbReference type="EMBL" id="BSEL01000002">
    <property type="protein sequence ID" value="GLJ66905.1"/>
    <property type="molecule type" value="Genomic_DNA"/>
</dbReference>
<dbReference type="InterPro" id="IPR041522">
    <property type="entry name" value="CdaR_GGDEF"/>
</dbReference>
<dbReference type="Pfam" id="PF17853">
    <property type="entry name" value="GGDEF_2"/>
    <property type="match status" value="1"/>
</dbReference>
<comment type="similarity">
    <text evidence="1">Belongs to the CdaR family.</text>
</comment>
<dbReference type="Pfam" id="PF13556">
    <property type="entry name" value="HTH_30"/>
    <property type="match status" value="1"/>
</dbReference>
<gene>
    <name evidence="5" type="ORF">GCM10017579_09410</name>
</gene>
<dbReference type="InterPro" id="IPR042070">
    <property type="entry name" value="PucR_C-HTH_sf"/>
</dbReference>
<dbReference type="Pfam" id="PF14361">
    <property type="entry name" value="RsbRD_N"/>
    <property type="match status" value="1"/>
</dbReference>
<dbReference type="InterPro" id="IPR025751">
    <property type="entry name" value="RsbRD_N_dom"/>
</dbReference>
<accession>A0ABQ5SSB3</accession>
<evidence type="ECO:0000259" key="2">
    <source>
        <dbReference type="Pfam" id="PF13556"/>
    </source>
</evidence>
<dbReference type="PANTHER" id="PTHR33744:SF1">
    <property type="entry name" value="DNA-BINDING TRANSCRIPTIONAL ACTIVATOR ADER"/>
    <property type="match status" value="1"/>
</dbReference>
<evidence type="ECO:0000313" key="5">
    <source>
        <dbReference type="EMBL" id="GLJ66905.1"/>
    </source>
</evidence>
<evidence type="ECO:0008006" key="7">
    <source>
        <dbReference type="Google" id="ProtNLM"/>
    </source>
</evidence>
<dbReference type="InterPro" id="IPR025736">
    <property type="entry name" value="PucR_C-HTH_dom"/>
</dbReference>
<protein>
    <recommendedName>
        <fullName evidence="7">PucR C-terminal helix-turn-helix domain-containing protein</fullName>
    </recommendedName>
</protein>
<feature type="domain" description="RsbT co-antagonist protein RsbRD N-terminal" evidence="3">
    <location>
        <begin position="24"/>
        <end position="165"/>
    </location>
</feature>